<keyword evidence="9" id="KW-0804">Transcription</keyword>
<gene>
    <name evidence="13" type="ORF">Goari_011656</name>
</gene>
<proteinExistence type="predicted"/>
<dbReference type="EMBL" id="JABFAA010000004">
    <property type="protein sequence ID" value="MBA0679915.1"/>
    <property type="molecule type" value="Genomic_DNA"/>
</dbReference>
<feature type="domain" description="NAC" evidence="12">
    <location>
        <begin position="9"/>
        <end position="160"/>
    </location>
</feature>
<evidence type="ECO:0000313" key="13">
    <source>
        <dbReference type="EMBL" id="MBA0679915.1"/>
    </source>
</evidence>
<keyword evidence="3" id="KW-0812">Transmembrane</keyword>
<keyword evidence="6" id="KW-0238">DNA-binding</keyword>
<keyword evidence="5" id="KW-0805">Transcription regulation</keyword>
<feature type="non-terminal residue" evidence="13">
    <location>
        <position position="1"/>
    </location>
</feature>
<evidence type="ECO:0000256" key="2">
    <source>
        <dbReference type="ARBA" id="ARBA00004167"/>
    </source>
</evidence>
<dbReference type="GO" id="GO:0016020">
    <property type="term" value="C:membrane"/>
    <property type="evidence" value="ECO:0007669"/>
    <property type="project" value="UniProtKB-SubCell"/>
</dbReference>
<comment type="caution">
    <text evidence="13">The sequence shown here is derived from an EMBL/GenBank/DDBJ whole genome shotgun (WGS) entry which is preliminary data.</text>
</comment>
<keyword evidence="14" id="KW-1185">Reference proteome</keyword>
<dbReference type="InterPro" id="IPR003441">
    <property type="entry name" value="NAC-dom"/>
</dbReference>
<keyword evidence="8" id="KW-0010">Activator</keyword>
<keyword evidence="10" id="KW-0539">Nucleus</keyword>
<organism evidence="13 14">
    <name type="scientific">Gossypium aridum</name>
    <name type="common">American cotton</name>
    <name type="synonym">Erioxylum aridum</name>
    <dbReference type="NCBI Taxonomy" id="34290"/>
    <lineage>
        <taxon>Eukaryota</taxon>
        <taxon>Viridiplantae</taxon>
        <taxon>Streptophyta</taxon>
        <taxon>Embryophyta</taxon>
        <taxon>Tracheophyta</taxon>
        <taxon>Spermatophyta</taxon>
        <taxon>Magnoliopsida</taxon>
        <taxon>eudicotyledons</taxon>
        <taxon>Gunneridae</taxon>
        <taxon>Pentapetalae</taxon>
        <taxon>rosids</taxon>
        <taxon>malvids</taxon>
        <taxon>Malvales</taxon>
        <taxon>Malvaceae</taxon>
        <taxon>Malvoideae</taxon>
        <taxon>Gossypium</taxon>
    </lineage>
</organism>
<dbReference type="PANTHER" id="PTHR31744">
    <property type="entry name" value="PROTEIN CUP-SHAPED COTYLEDON 2-RELATED"/>
    <property type="match status" value="1"/>
</dbReference>
<sequence>MAVLSLNSLPIGFRFRPTDEELIDFYLRAKINGKRNDEVEVIREIDVCKCEPWDLPHMSAIETRDPEWFFFCPLDRKYPNGNRLNRATEAGYWKATGKDRKIKSGSSLIGVKKSLVFYTGRAPRGKRTNWVMHEYRTTLIELDGTKPGQNPFVICRLFKKQDESIEDTNGDEVDVSSPTEDMQSELEGPQDSPALEGVAQPKFPHNNGTCSGGLPNEVVSNAVPPMLECNIVDSKAYSVTGQVAEIVTNKVDQVGEALNHFYDPMVEPPDCKFFSPLRSQVEAEQAPWMFHQVGSSLSAVEFEHETNQNDASISDFLNSILNNSDDYYSVDSSSQQYSANESETPKTMAVVEDGRIRSEQDAEVAQELMIGSQLGREIADKGTPLEIKATAQDCTIPINKDIVLNSKEEPSNHVTTTCNLDNAITGIRIRSHAAQSQPNIENSVTQGYAPRRIRLQCKLQVGTYYSEGKKDGSKPVVTKDLKVMEENIASGSDAACGTMDIPHEISLSESSKKGFLKSKTIVSARCSKQFSTSRWHKQFAVMFQVAVMLILLLVLDYGDDLVLQLCVRVYLFSVIYRASVYADTMSNTISLCTRPSVLVCECQYELLDVGPVFNMLSEYFTVEFAISSKQ</sequence>
<protein>
    <recommendedName>
        <fullName evidence="12">NAC domain-containing protein</fullName>
    </recommendedName>
</protein>
<comment type="subcellular location">
    <subcellularLocation>
        <location evidence="2">Membrane</location>
        <topology evidence="2">Single-pass membrane protein</topology>
    </subcellularLocation>
    <subcellularLocation>
        <location evidence="1">Nucleus</location>
    </subcellularLocation>
</comment>
<evidence type="ECO:0000256" key="9">
    <source>
        <dbReference type="ARBA" id="ARBA00023163"/>
    </source>
</evidence>
<evidence type="ECO:0000256" key="5">
    <source>
        <dbReference type="ARBA" id="ARBA00023015"/>
    </source>
</evidence>
<evidence type="ECO:0000256" key="6">
    <source>
        <dbReference type="ARBA" id="ARBA00023125"/>
    </source>
</evidence>
<dbReference type="PANTHER" id="PTHR31744:SF216">
    <property type="entry name" value="NAC TRANSCRIPTION FACTOR"/>
    <property type="match status" value="1"/>
</dbReference>
<evidence type="ECO:0000256" key="10">
    <source>
        <dbReference type="ARBA" id="ARBA00023242"/>
    </source>
</evidence>
<dbReference type="PROSITE" id="PS51005">
    <property type="entry name" value="NAC"/>
    <property type="match status" value="1"/>
</dbReference>
<dbReference type="AlphaFoldDB" id="A0A7J8WXY7"/>
<dbReference type="FunFam" id="2.170.150.80:FF:000002">
    <property type="entry name" value="Nac domain-containing protein 86"/>
    <property type="match status" value="1"/>
</dbReference>
<dbReference type="InterPro" id="IPR036093">
    <property type="entry name" value="NAC_dom_sf"/>
</dbReference>
<dbReference type="SUPFAM" id="SSF101941">
    <property type="entry name" value="NAC domain"/>
    <property type="match status" value="1"/>
</dbReference>
<evidence type="ECO:0000256" key="11">
    <source>
        <dbReference type="SAM" id="MobiDB-lite"/>
    </source>
</evidence>
<accession>A0A7J8WXY7</accession>
<evidence type="ECO:0000256" key="4">
    <source>
        <dbReference type="ARBA" id="ARBA00022989"/>
    </source>
</evidence>
<feature type="region of interest" description="Disordered" evidence="11">
    <location>
        <begin position="165"/>
        <end position="192"/>
    </location>
</feature>
<dbReference type="GO" id="GO:0000976">
    <property type="term" value="F:transcription cis-regulatory region binding"/>
    <property type="evidence" value="ECO:0007669"/>
    <property type="project" value="UniProtKB-ARBA"/>
</dbReference>
<dbReference type="GO" id="GO:0006355">
    <property type="term" value="P:regulation of DNA-templated transcription"/>
    <property type="evidence" value="ECO:0007669"/>
    <property type="project" value="InterPro"/>
</dbReference>
<evidence type="ECO:0000256" key="8">
    <source>
        <dbReference type="ARBA" id="ARBA00023159"/>
    </source>
</evidence>
<dbReference type="Pfam" id="PF02365">
    <property type="entry name" value="NAM"/>
    <property type="match status" value="1"/>
</dbReference>
<evidence type="ECO:0000256" key="3">
    <source>
        <dbReference type="ARBA" id="ARBA00022692"/>
    </source>
</evidence>
<evidence type="ECO:0000259" key="12">
    <source>
        <dbReference type="PROSITE" id="PS51005"/>
    </source>
</evidence>
<dbReference type="GO" id="GO:0005634">
    <property type="term" value="C:nucleus"/>
    <property type="evidence" value="ECO:0007669"/>
    <property type="project" value="UniProtKB-SubCell"/>
</dbReference>
<feature type="compositionally biased region" description="Acidic residues" evidence="11">
    <location>
        <begin position="165"/>
        <end position="174"/>
    </location>
</feature>
<evidence type="ECO:0000313" key="14">
    <source>
        <dbReference type="Proteomes" id="UP000593577"/>
    </source>
</evidence>
<dbReference type="Gene3D" id="2.170.150.80">
    <property type="entry name" value="NAC domain"/>
    <property type="match status" value="1"/>
</dbReference>
<keyword evidence="4" id="KW-1133">Transmembrane helix</keyword>
<dbReference type="Proteomes" id="UP000593577">
    <property type="component" value="Unassembled WGS sequence"/>
</dbReference>
<name>A0A7J8WXY7_GOSAI</name>
<keyword evidence="7" id="KW-0472">Membrane</keyword>
<evidence type="ECO:0000256" key="1">
    <source>
        <dbReference type="ARBA" id="ARBA00004123"/>
    </source>
</evidence>
<reference evidence="13 14" key="1">
    <citation type="journal article" date="2019" name="Genome Biol. Evol.">
        <title>Insights into the evolution of the New World diploid cottons (Gossypium, subgenus Houzingenia) based on genome sequencing.</title>
        <authorList>
            <person name="Grover C.E."/>
            <person name="Arick M.A. 2nd"/>
            <person name="Thrash A."/>
            <person name="Conover J.L."/>
            <person name="Sanders W.S."/>
            <person name="Peterson D.G."/>
            <person name="Frelichowski J.E."/>
            <person name="Scheffler J.A."/>
            <person name="Scheffler B.E."/>
            <person name="Wendel J.F."/>
        </authorList>
    </citation>
    <scope>NUCLEOTIDE SEQUENCE [LARGE SCALE GENOMIC DNA]</scope>
    <source>
        <strain evidence="13">185</strain>
        <tissue evidence="13">Leaf</tissue>
    </source>
</reference>
<evidence type="ECO:0000256" key="7">
    <source>
        <dbReference type="ARBA" id="ARBA00023136"/>
    </source>
</evidence>